<protein>
    <submittedName>
        <fullName evidence="3">Uncharacterized protein LOC106816206</fullName>
    </submittedName>
</protein>
<evidence type="ECO:0000256" key="1">
    <source>
        <dbReference type="SAM" id="SignalP"/>
    </source>
</evidence>
<evidence type="ECO:0000313" key="2">
    <source>
        <dbReference type="Proteomes" id="UP000695022"/>
    </source>
</evidence>
<gene>
    <name evidence="3" type="primary">LOC106816206</name>
</gene>
<reference evidence="3" key="1">
    <citation type="submission" date="2025-08" db="UniProtKB">
        <authorList>
            <consortium name="RefSeq"/>
        </authorList>
    </citation>
    <scope>IDENTIFICATION</scope>
</reference>
<accession>A0ABM1EVN3</accession>
<feature type="signal peptide" evidence="1">
    <location>
        <begin position="1"/>
        <end position="25"/>
    </location>
</feature>
<name>A0ABM1EVN3_PRICU</name>
<sequence>MRDGIEMRLMMVTVVVMLQLGWVAGEVTCILEPYQQVINGVEGRTAHIHMGQCLSIDRYYIRSELSIAGDEIDFYVAERNCCCKVGSYLHKSIIIGPIRLSYKHIHDCVCSECEEPNKLPALSK</sequence>
<keyword evidence="1" id="KW-0732">Signal</keyword>
<evidence type="ECO:0000313" key="3">
    <source>
        <dbReference type="RefSeq" id="XP_014676254.1"/>
    </source>
</evidence>
<organism evidence="2 3">
    <name type="scientific">Priapulus caudatus</name>
    <name type="common">Priapulid worm</name>
    <dbReference type="NCBI Taxonomy" id="37621"/>
    <lineage>
        <taxon>Eukaryota</taxon>
        <taxon>Metazoa</taxon>
        <taxon>Ecdysozoa</taxon>
        <taxon>Scalidophora</taxon>
        <taxon>Priapulida</taxon>
        <taxon>Priapulimorpha</taxon>
        <taxon>Priapulimorphida</taxon>
        <taxon>Priapulidae</taxon>
        <taxon>Priapulus</taxon>
    </lineage>
</organism>
<dbReference type="GeneID" id="106816206"/>
<proteinExistence type="predicted"/>
<dbReference type="Proteomes" id="UP000695022">
    <property type="component" value="Unplaced"/>
</dbReference>
<dbReference type="RefSeq" id="XP_014676254.1">
    <property type="nucleotide sequence ID" value="XM_014820768.1"/>
</dbReference>
<keyword evidence="2" id="KW-1185">Reference proteome</keyword>
<feature type="chain" id="PRO_5047120109" evidence="1">
    <location>
        <begin position="26"/>
        <end position="124"/>
    </location>
</feature>